<evidence type="ECO:0000259" key="4">
    <source>
        <dbReference type="PROSITE" id="PS50046"/>
    </source>
</evidence>
<dbReference type="GO" id="GO:1902201">
    <property type="term" value="P:negative regulation of bacterial-type flagellum-dependent cell motility"/>
    <property type="evidence" value="ECO:0007669"/>
    <property type="project" value="TreeGrafter"/>
</dbReference>
<feature type="domain" description="Response regulatory" evidence="5">
    <location>
        <begin position="519"/>
        <end position="635"/>
    </location>
</feature>
<keyword evidence="3" id="KW-0597">Phosphoprotein</keyword>
<organism evidence="7 8">
    <name type="scientific">Crocosphaera watsonii WH 0003</name>
    <dbReference type="NCBI Taxonomy" id="423471"/>
    <lineage>
        <taxon>Bacteria</taxon>
        <taxon>Bacillati</taxon>
        <taxon>Cyanobacteriota</taxon>
        <taxon>Cyanophyceae</taxon>
        <taxon>Oscillatoriophycideae</taxon>
        <taxon>Chroococcales</taxon>
        <taxon>Aphanothecaceae</taxon>
        <taxon>Crocosphaera</taxon>
    </lineage>
</organism>
<evidence type="ECO:0000313" key="7">
    <source>
        <dbReference type="EMBL" id="EHJ10241.1"/>
    </source>
</evidence>
<dbReference type="PROSITE" id="PS50046">
    <property type="entry name" value="PHYTOCHROME_2"/>
    <property type="match status" value="1"/>
</dbReference>
<dbReference type="Gene3D" id="3.30.70.270">
    <property type="match status" value="1"/>
</dbReference>
<dbReference type="GO" id="GO:0016301">
    <property type="term" value="F:kinase activity"/>
    <property type="evidence" value="ECO:0007669"/>
    <property type="project" value="UniProtKB-KW"/>
</dbReference>
<dbReference type="SUPFAM" id="SSF55073">
    <property type="entry name" value="Nucleotide cyclase"/>
    <property type="match status" value="1"/>
</dbReference>
<dbReference type="NCBIfam" id="TIGR00254">
    <property type="entry name" value="GGDEF"/>
    <property type="match status" value="1"/>
</dbReference>
<dbReference type="GO" id="GO:0052621">
    <property type="term" value="F:diguanylate cyclase activity"/>
    <property type="evidence" value="ECO:0007669"/>
    <property type="project" value="TreeGrafter"/>
</dbReference>
<dbReference type="FunFam" id="3.30.70.270:FF:000001">
    <property type="entry name" value="Diguanylate cyclase domain protein"/>
    <property type="match status" value="1"/>
</dbReference>
<dbReference type="InterPro" id="IPR016132">
    <property type="entry name" value="Phyto_chromo_attachment"/>
</dbReference>
<feature type="domain" description="Phytochrome chromophore attachment site" evidence="4">
    <location>
        <begin position="18"/>
        <end position="174"/>
    </location>
</feature>
<dbReference type="SUPFAM" id="SSF52172">
    <property type="entry name" value="CheY-like"/>
    <property type="match status" value="1"/>
</dbReference>
<dbReference type="GO" id="GO:0043709">
    <property type="term" value="P:cell adhesion involved in single-species biofilm formation"/>
    <property type="evidence" value="ECO:0007669"/>
    <property type="project" value="TreeGrafter"/>
</dbReference>
<feature type="domain" description="GGDEF" evidence="6">
    <location>
        <begin position="229"/>
        <end position="366"/>
    </location>
</feature>
<evidence type="ECO:0000256" key="3">
    <source>
        <dbReference type="PROSITE-ProRule" id="PRU00169"/>
    </source>
</evidence>
<sequence>MTPQTPQLSTAPVPQTFSLKEILQTTINGIAQFLQADRVLIAQMMPSGEMTVVEEWRKRPWKTLLHCHMSQFVSPGDLKTWQEGEIEAIADVSQRDPQTSTMMALDRLFEVKAKIIVPIRQRDHEAKPIHRSTYSGNSTKTAQSLWGLIIIHQCSHSRQWTPSELGLLSLLSTQLIISIQQDQFYQHLNQINQKLEEIAFQDRLTQIPNRHYFEHYFNQEWRRMAREKQPLSLILCDVDFFKTYNDTFGHLQGDRCLQEVAHTLKYTLHRPGDMVARYGGEEFVIILPNTKVSGAIHVAQQIRTAIKQLKLPAATEKVSKYATISLGVAGVIPSLEMSAKQLLNDADKALYEAKEKGRDQVFFGGQEKFKPPPQQNHHPPKQIIAPPLDNINPTELLKSYVAYFLSRGISLSSPGAEILPFNGLVYQYQGYHQDFLNLWRQIEKRKDYSQLSLNGDNHQFQDFLEGDYEVQECALCRLPIATPTKHMYGLVNCSLCLQDGGCCQRKQAANEIQSEPIFKVLVITDSQENIRNLQQWLHNNQVEAIFIYDLTEINQGLLSQSFSGIIIDHHLKQDTVENWVKQLQQYASFQEVPIIALSEKAGNGIPWLERQLKLEDYILTPFNGDKLVNYLKNLSATNTALANGDVYWFPR</sequence>
<comment type="caution">
    <text evidence="7">The sequence shown here is derived from an EMBL/GenBank/DDBJ whole genome shotgun (WGS) entry which is preliminary data.</text>
</comment>
<dbReference type="SMART" id="SM00267">
    <property type="entry name" value="GGDEF"/>
    <property type="match status" value="1"/>
</dbReference>
<dbReference type="InterPro" id="IPR001789">
    <property type="entry name" value="Sig_transdc_resp-reg_receiver"/>
</dbReference>
<keyword evidence="2" id="KW-0418">Kinase</keyword>
<gene>
    <name evidence="7" type="ORF">CWATWH0003_5011</name>
</gene>
<proteinExistence type="predicted"/>
<dbReference type="InterPro" id="IPR043128">
    <property type="entry name" value="Rev_trsase/Diguanyl_cyclase"/>
</dbReference>
<dbReference type="InterPro" id="IPR029787">
    <property type="entry name" value="Nucleotide_cyclase"/>
</dbReference>
<keyword evidence="1" id="KW-0808">Transferase</keyword>
<dbReference type="Gene3D" id="3.40.50.2300">
    <property type="match status" value="1"/>
</dbReference>
<protein>
    <recommendedName>
        <fullName evidence="9">Diguanylate cyclase</fullName>
    </recommendedName>
</protein>
<reference evidence="7 8" key="1">
    <citation type="journal article" date="2011" name="Front. Microbiol.">
        <title>Two Strains of Crocosphaera watsonii with Highly Conserved Genomes are Distinguished by Strain-Specific Features.</title>
        <authorList>
            <person name="Bench S.R."/>
            <person name="Ilikchyan I.N."/>
            <person name="Tripp H.J."/>
            <person name="Zehr J.P."/>
        </authorList>
    </citation>
    <scope>NUCLEOTIDE SEQUENCE [LARGE SCALE GENOMIC DNA]</scope>
    <source>
        <strain evidence="7 8">WH 0003</strain>
    </source>
</reference>
<dbReference type="CDD" id="cd01949">
    <property type="entry name" value="GGDEF"/>
    <property type="match status" value="1"/>
</dbReference>
<dbReference type="SMART" id="SM00065">
    <property type="entry name" value="GAF"/>
    <property type="match status" value="1"/>
</dbReference>
<dbReference type="Pfam" id="PF01590">
    <property type="entry name" value="GAF"/>
    <property type="match status" value="1"/>
</dbReference>
<dbReference type="PROSITE" id="PS50887">
    <property type="entry name" value="GGDEF"/>
    <property type="match status" value="1"/>
</dbReference>
<accession>G5JC50</accession>
<dbReference type="Gene3D" id="3.30.450.40">
    <property type="match status" value="1"/>
</dbReference>
<evidence type="ECO:0000256" key="1">
    <source>
        <dbReference type="ARBA" id="ARBA00022679"/>
    </source>
</evidence>
<dbReference type="PANTHER" id="PTHR45138:SF9">
    <property type="entry name" value="DIGUANYLATE CYCLASE DGCM-RELATED"/>
    <property type="match status" value="1"/>
</dbReference>
<dbReference type="SUPFAM" id="SSF55781">
    <property type="entry name" value="GAF domain-like"/>
    <property type="match status" value="1"/>
</dbReference>
<evidence type="ECO:0008006" key="9">
    <source>
        <dbReference type="Google" id="ProtNLM"/>
    </source>
</evidence>
<dbReference type="InterPro" id="IPR050469">
    <property type="entry name" value="Diguanylate_Cyclase"/>
</dbReference>
<evidence type="ECO:0000256" key="2">
    <source>
        <dbReference type="ARBA" id="ARBA00022777"/>
    </source>
</evidence>
<evidence type="ECO:0000313" key="8">
    <source>
        <dbReference type="Proteomes" id="UP000003477"/>
    </source>
</evidence>
<evidence type="ECO:0000259" key="6">
    <source>
        <dbReference type="PROSITE" id="PS50887"/>
    </source>
</evidence>
<name>G5JC50_CROWT</name>
<dbReference type="InterPro" id="IPR003018">
    <property type="entry name" value="GAF"/>
</dbReference>
<dbReference type="GO" id="GO:0000160">
    <property type="term" value="P:phosphorelay signal transduction system"/>
    <property type="evidence" value="ECO:0007669"/>
    <property type="project" value="InterPro"/>
</dbReference>
<dbReference type="InterPro" id="IPR000160">
    <property type="entry name" value="GGDEF_dom"/>
</dbReference>
<evidence type="ECO:0000259" key="5">
    <source>
        <dbReference type="PROSITE" id="PS50110"/>
    </source>
</evidence>
<dbReference type="PATRIC" id="fig|423471.3.peg.4697"/>
<dbReference type="InterPro" id="IPR029016">
    <property type="entry name" value="GAF-like_dom_sf"/>
</dbReference>
<dbReference type="Pfam" id="PF00990">
    <property type="entry name" value="GGDEF"/>
    <property type="match status" value="1"/>
</dbReference>
<dbReference type="GO" id="GO:0005886">
    <property type="term" value="C:plasma membrane"/>
    <property type="evidence" value="ECO:0007669"/>
    <property type="project" value="TreeGrafter"/>
</dbReference>
<dbReference type="PANTHER" id="PTHR45138">
    <property type="entry name" value="REGULATORY COMPONENTS OF SENSORY TRANSDUCTION SYSTEM"/>
    <property type="match status" value="1"/>
</dbReference>
<dbReference type="EMBL" id="AESD01000744">
    <property type="protein sequence ID" value="EHJ10241.1"/>
    <property type="molecule type" value="Genomic_DNA"/>
</dbReference>
<dbReference type="PROSITE" id="PS50110">
    <property type="entry name" value="RESPONSE_REGULATORY"/>
    <property type="match status" value="1"/>
</dbReference>
<feature type="modified residue" description="4-aspartylphosphate" evidence="3">
    <location>
        <position position="568"/>
    </location>
</feature>
<dbReference type="Proteomes" id="UP000003477">
    <property type="component" value="Unassembled WGS sequence"/>
</dbReference>
<dbReference type="AlphaFoldDB" id="G5JC50"/>
<dbReference type="InterPro" id="IPR011006">
    <property type="entry name" value="CheY-like_superfamily"/>
</dbReference>